<gene>
    <name evidence="1" type="ORF">PCOR1329_LOCUS24638</name>
</gene>
<accession>A0ABN9RXV9</accession>
<dbReference type="EMBL" id="CAUYUJ010008513">
    <property type="protein sequence ID" value="CAK0824155.1"/>
    <property type="molecule type" value="Genomic_DNA"/>
</dbReference>
<organism evidence="1 2">
    <name type="scientific">Prorocentrum cordatum</name>
    <dbReference type="NCBI Taxonomy" id="2364126"/>
    <lineage>
        <taxon>Eukaryota</taxon>
        <taxon>Sar</taxon>
        <taxon>Alveolata</taxon>
        <taxon>Dinophyceae</taxon>
        <taxon>Prorocentrales</taxon>
        <taxon>Prorocentraceae</taxon>
        <taxon>Prorocentrum</taxon>
    </lineage>
</organism>
<dbReference type="Proteomes" id="UP001189429">
    <property type="component" value="Unassembled WGS sequence"/>
</dbReference>
<proteinExistence type="predicted"/>
<feature type="non-terminal residue" evidence="1">
    <location>
        <position position="1"/>
    </location>
</feature>
<reference evidence="1" key="1">
    <citation type="submission" date="2023-10" db="EMBL/GenBank/DDBJ databases">
        <authorList>
            <person name="Chen Y."/>
            <person name="Shah S."/>
            <person name="Dougan E. K."/>
            <person name="Thang M."/>
            <person name="Chan C."/>
        </authorList>
    </citation>
    <scope>NUCLEOTIDE SEQUENCE [LARGE SCALE GENOMIC DNA]</scope>
</reference>
<name>A0ABN9RXV9_9DINO</name>
<protein>
    <submittedName>
        <fullName evidence="1">Uncharacterized protein</fullName>
    </submittedName>
</protein>
<comment type="caution">
    <text evidence="1">The sequence shown here is derived from an EMBL/GenBank/DDBJ whole genome shotgun (WGS) entry which is preliminary data.</text>
</comment>
<keyword evidence="2" id="KW-1185">Reference proteome</keyword>
<sequence length="150" mass="16706">RWVLDVSRAMRLVTQSLFPPFRIMTQPVAENTATQRRLMAGYLVHHEDASLASVLYCELRAHCQETASLVFYENELCKGPVMEICITEHSICCEKVGVNCSCFCIEDLPASAQRLRAPGSGGRHRGRIVAWAVGQRSKTHENRAMGGTTL</sequence>
<evidence type="ECO:0000313" key="2">
    <source>
        <dbReference type="Proteomes" id="UP001189429"/>
    </source>
</evidence>
<evidence type="ECO:0000313" key="1">
    <source>
        <dbReference type="EMBL" id="CAK0824155.1"/>
    </source>
</evidence>